<dbReference type="PANTHER" id="PTHR32258">
    <property type="entry name" value="PROTEIN NETWORKED 4A"/>
    <property type="match status" value="1"/>
</dbReference>
<keyword evidence="4" id="KW-1185">Reference proteome</keyword>
<dbReference type="EMBL" id="JATAAI010000012">
    <property type="protein sequence ID" value="KAK1742084.1"/>
    <property type="molecule type" value="Genomic_DNA"/>
</dbReference>
<evidence type="ECO:0000313" key="4">
    <source>
        <dbReference type="Proteomes" id="UP001224775"/>
    </source>
</evidence>
<feature type="coiled-coil region" evidence="1">
    <location>
        <begin position="634"/>
        <end position="675"/>
    </location>
</feature>
<feature type="compositionally biased region" description="Polar residues" evidence="2">
    <location>
        <begin position="253"/>
        <end position="263"/>
    </location>
</feature>
<feature type="compositionally biased region" description="Basic residues" evidence="2">
    <location>
        <begin position="10"/>
        <end position="23"/>
    </location>
</feature>
<dbReference type="InterPro" id="IPR051861">
    <property type="entry name" value="NET_actin-binding_domain"/>
</dbReference>
<feature type="compositionally biased region" description="Basic and acidic residues" evidence="2">
    <location>
        <begin position="708"/>
        <end position="722"/>
    </location>
</feature>
<comment type="caution">
    <text evidence="3">The sequence shown here is derived from an EMBL/GenBank/DDBJ whole genome shotgun (WGS) entry which is preliminary data.</text>
</comment>
<feature type="region of interest" description="Disordered" evidence="2">
    <location>
        <begin position="236"/>
        <end position="264"/>
    </location>
</feature>
<evidence type="ECO:0000256" key="2">
    <source>
        <dbReference type="SAM" id="MobiDB-lite"/>
    </source>
</evidence>
<feature type="compositionally biased region" description="Polar residues" evidence="2">
    <location>
        <begin position="49"/>
        <end position="88"/>
    </location>
</feature>
<dbReference type="PANTHER" id="PTHR32258:SF28">
    <property type="entry name" value="PROTEIN NETWORKED 3A-RELATED"/>
    <property type="match status" value="1"/>
</dbReference>
<dbReference type="Gene3D" id="1.10.287.1490">
    <property type="match status" value="1"/>
</dbReference>
<dbReference type="Proteomes" id="UP001224775">
    <property type="component" value="Unassembled WGS sequence"/>
</dbReference>
<accession>A0AAD8YAK7</accession>
<evidence type="ECO:0000256" key="1">
    <source>
        <dbReference type="SAM" id="Coils"/>
    </source>
</evidence>
<protein>
    <submittedName>
        <fullName evidence="3">Uncharacterized protein</fullName>
    </submittedName>
</protein>
<gene>
    <name evidence="3" type="ORF">QTG54_007657</name>
</gene>
<organism evidence="3 4">
    <name type="scientific">Skeletonema marinoi</name>
    <dbReference type="NCBI Taxonomy" id="267567"/>
    <lineage>
        <taxon>Eukaryota</taxon>
        <taxon>Sar</taxon>
        <taxon>Stramenopiles</taxon>
        <taxon>Ochrophyta</taxon>
        <taxon>Bacillariophyta</taxon>
        <taxon>Coscinodiscophyceae</taxon>
        <taxon>Thalassiosirophycidae</taxon>
        <taxon>Thalassiosirales</taxon>
        <taxon>Skeletonemataceae</taxon>
        <taxon>Skeletonema</taxon>
        <taxon>Skeletonema marinoi-dohrnii complex</taxon>
    </lineage>
</organism>
<feature type="compositionally biased region" description="Basic and acidic residues" evidence="2">
    <location>
        <begin position="554"/>
        <end position="570"/>
    </location>
</feature>
<feature type="compositionally biased region" description="Basic and acidic residues" evidence="2">
    <location>
        <begin position="884"/>
        <end position="898"/>
    </location>
</feature>
<feature type="region of interest" description="Disordered" evidence="2">
    <location>
        <begin position="990"/>
        <end position="1016"/>
    </location>
</feature>
<feature type="region of interest" description="Disordered" evidence="2">
    <location>
        <begin position="875"/>
        <end position="912"/>
    </location>
</feature>
<feature type="coiled-coil region" evidence="1">
    <location>
        <begin position="912"/>
        <end position="975"/>
    </location>
</feature>
<feature type="region of interest" description="Disordered" evidence="2">
    <location>
        <begin position="535"/>
        <end position="570"/>
    </location>
</feature>
<feature type="region of interest" description="Disordered" evidence="2">
    <location>
        <begin position="1089"/>
        <end position="1110"/>
    </location>
</feature>
<proteinExistence type="predicted"/>
<feature type="compositionally biased region" description="Basic and acidic residues" evidence="2">
    <location>
        <begin position="425"/>
        <end position="435"/>
    </location>
</feature>
<feature type="region of interest" description="Disordered" evidence="2">
    <location>
        <begin position="1"/>
        <end position="137"/>
    </location>
</feature>
<evidence type="ECO:0000313" key="3">
    <source>
        <dbReference type="EMBL" id="KAK1742084.1"/>
    </source>
</evidence>
<reference evidence="3" key="1">
    <citation type="submission" date="2023-06" db="EMBL/GenBank/DDBJ databases">
        <title>Survivors Of The Sea: Transcriptome response of Skeletonema marinoi to long-term dormancy.</title>
        <authorList>
            <person name="Pinder M.I.M."/>
            <person name="Kourtchenko O."/>
            <person name="Robertson E.K."/>
            <person name="Larsson T."/>
            <person name="Maumus F."/>
            <person name="Osuna-Cruz C.M."/>
            <person name="Vancaester E."/>
            <person name="Stenow R."/>
            <person name="Vandepoele K."/>
            <person name="Ploug H."/>
            <person name="Bruchert V."/>
            <person name="Godhe A."/>
            <person name="Topel M."/>
        </authorList>
    </citation>
    <scope>NUCLEOTIDE SEQUENCE</scope>
    <source>
        <strain evidence="3">R05AC</strain>
    </source>
</reference>
<feature type="compositionally biased region" description="Polar residues" evidence="2">
    <location>
        <begin position="990"/>
        <end position="1005"/>
    </location>
</feature>
<feature type="region of interest" description="Disordered" evidence="2">
    <location>
        <begin position="394"/>
        <end position="435"/>
    </location>
</feature>
<name>A0AAD8YAK7_9STRA</name>
<keyword evidence="1" id="KW-0175">Coiled coil</keyword>
<feature type="compositionally biased region" description="Polar residues" evidence="2">
    <location>
        <begin position="122"/>
        <end position="132"/>
    </location>
</feature>
<feature type="region of interest" description="Disordered" evidence="2">
    <location>
        <begin position="676"/>
        <end position="764"/>
    </location>
</feature>
<feature type="compositionally biased region" description="Low complexity" evidence="2">
    <location>
        <begin position="737"/>
        <end position="758"/>
    </location>
</feature>
<dbReference type="AlphaFoldDB" id="A0AAD8YAK7"/>
<sequence length="1110" mass="122131">MMSKPSSPLKKVKVKSFFAKKNKNKENSDNSPSSSSTTAGAINEENKSDTVNSSSHGSTKSEDVSGSSELDTPILSNSAKMLNENGSKFPTIPSLMSDDVNDHTNDDDDDESVAAMSDIGERQTSLDNISWNDSDENDEEYYKQDYYTNMGVDVEKSTAVVVAAADGGEANNSSANNIGFVGDVPYGVVEGNESFSSTVDEGNQTGVVSMSADGIDMSADAVFLGEDAANIVDNITTPRRDNTGTTTAAEARSNATPTNTPGSKVSFCDDETSFSSPPHLQRIDVFATPNSNSVDESLPITPLEELKTPGGSTNAPKVLKQNKKLRAGRKELLKILGSAVKQFRVYEEVASGKIFELEERIRNMEKEQHESTAIEDGIDEVDVALAVENGVEEVTAADAPDASNTNSIDDQSKDELESNALKSIPSEERAERPPNDLETVRNLSNELIEQQQQDSSKEKLISSLKLRCETLKVCLSKMEDELDKKRKVWENEVDLLSDALDKNNEALDHSVAQLEKLRKWRTEQDQKEEELRAVCKPMQSNEEEKPSATQENDEVPKESEPDSKSEAAMKELDLTIVEKEQQIETLEGSLKEKGLEIGQLQTDLDSCFKEIEALKELVNKTAAAKGFEDFQNIVDDLQDEAIKSESKATAYKERISELESELQAKNSEIEELIMSIEEGKKSSVEQDESDTEASLPATDNPAECNLEVESKSNHNSSEHSNDVYDPIDNIKSSLLLSPSNDSGGMSSPGSSSPGASPNDSRRWTGGLSFARKLAKEGRQYAAAVGNANDPESMLGMIRERDRKINCLEATIETNTLMIEKLTKDVERMDTEHEQALMQSTQTIKQLAEESAVYLQQVEGFEKAFMTLNESQQTTIIPSLDEDEAKTPEDSVASDKDVEGSSEEDPEDLSSQNAKLKRMLSELRDESSFQEDQIEKLKTELTTLRVVSQQEKESACDKLRDENKIMEAQRFALENQLVEINKSAAMLRNSLGQDSTSSPAKSSNVGDGQVPDDGQAGSNPILVAQVVMLENANKVLESSVDSLRSDQQEKLAPLLERIALLEEEKRIMEEEMHTKIHCREQTISNLEDSLKQATQSRLTKKKKSSALELPE</sequence>